<dbReference type="AlphaFoldDB" id="A0A1F6BIR0"/>
<dbReference type="PANTHER" id="PTHR11649">
    <property type="entry name" value="MSS1/TRME-RELATED GTP-BINDING PROTEIN"/>
    <property type="match status" value="1"/>
</dbReference>
<keyword evidence="4" id="KW-0479">Metal-binding</keyword>
<evidence type="ECO:0000256" key="3">
    <source>
        <dbReference type="ARBA" id="ARBA00022618"/>
    </source>
</evidence>
<dbReference type="HAMAP" id="MF_00321">
    <property type="entry name" value="GTPase_EngB"/>
    <property type="match status" value="1"/>
</dbReference>
<dbReference type="SUPFAM" id="SSF52540">
    <property type="entry name" value="P-loop containing nucleoside triphosphate hydrolases"/>
    <property type="match status" value="1"/>
</dbReference>
<evidence type="ECO:0000256" key="10">
    <source>
        <dbReference type="HAMAP-Rule" id="MF_00321"/>
    </source>
</evidence>
<dbReference type="Gene3D" id="3.40.50.300">
    <property type="entry name" value="P-loop containing nucleotide triphosphate hydrolases"/>
    <property type="match status" value="1"/>
</dbReference>
<name>A0A1F6BIR0_9BACT</name>
<dbReference type="InterPro" id="IPR030393">
    <property type="entry name" value="G_ENGB_dom"/>
</dbReference>
<evidence type="ECO:0000256" key="6">
    <source>
        <dbReference type="ARBA" id="ARBA00022842"/>
    </source>
</evidence>
<evidence type="ECO:0000256" key="1">
    <source>
        <dbReference type="ARBA" id="ARBA00001946"/>
    </source>
</evidence>
<dbReference type="InterPro" id="IPR019987">
    <property type="entry name" value="GTP-bd_ribosome_bio_YsxC"/>
</dbReference>
<evidence type="ECO:0000313" key="12">
    <source>
        <dbReference type="EMBL" id="OGG36829.1"/>
    </source>
</evidence>
<keyword evidence="6" id="KW-0460">Magnesium</keyword>
<gene>
    <name evidence="10" type="primary">engB</name>
    <name evidence="12" type="ORF">A2968_07240</name>
</gene>
<proteinExistence type="inferred from homology"/>
<evidence type="ECO:0000256" key="9">
    <source>
        <dbReference type="ARBA" id="ARBA00023306"/>
    </source>
</evidence>
<keyword evidence="5 10" id="KW-0547">Nucleotide-binding</keyword>
<evidence type="ECO:0000256" key="4">
    <source>
        <dbReference type="ARBA" id="ARBA00022723"/>
    </source>
</evidence>
<evidence type="ECO:0000256" key="5">
    <source>
        <dbReference type="ARBA" id="ARBA00022741"/>
    </source>
</evidence>
<dbReference type="PROSITE" id="PS51706">
    <property type="entry name" value="G_ENGB"/>
    <property type="match status" value="1"/>
</dbReference>
<protein>
    <recommendedName>
        <fullName evidence="10">Probable GTP-binding protein EngB</fullName>
    </recommendedName>
</protein>
<evidence type="ECO:0000313" key="13">
    <source>
        <dbReference type="Proteomes" id="UP000176228"/>
    </source>
</evidence>
<comment type="similarity">
    <text evidence="2 10">Belongs to the TRAFAC class TrmE-Era-EngA-EngB-Septin-like GTPase superfamily. EngB GTPase family.</text>
</comment>
<reference evidence="12 13" key="1">
    <citation type="journal article" date="2016" name="Nat. Commun.">
        <title>Thousands of microbial genomes shed light on interconnected biogeochemical processes in an aquifer system.</title>
        <authorList>
            <person name="Anantharaman K."/>
            <person name="Brown C.T."/>
            <person name="Hug L.A."/>
            <person name="Sharon I."/>
            <person name="Castelle C.J."/>
            <person name="Probst A.J."/>
            <person name="Thomas B.C."/>
            <person name="Singh A."/>
            <person name="Wilkins M.J."/>
            <person name="Karaoz U."/>
            <person name="Brodie E.L."/>
            <person name="Williams K.H."/>
            <person name="Hubbard S.S."/>
            <person name="Banfield J.F."/>
        </authorList>
    </citation>
    <scope>NUCLEOTIDE SEQUENCE [LARGE SCALE GENOMIC DNA]</scope>
</reference>
<keyword evidence="8 10" id="KW-0717">Septation</keyword>
<dbReference type="GO" id="GO:0005525">
    <property type="term" value="F:GTP binding"/>
    <property type="evidence" value="ECO:0007669"/>
    <property type="project" value="UniProtKB-UniRule"/>
</dbReference>
<dbReference type="GO" id="GO:0000917">
    <property type="term" value="P:division septum assembly"/>
    <property type="evidence" value="ECO:0007669"/>
    <property type="project" value="UniProtKB-KW"/>
</dbReference>
<evidence type="ECO:0000256" key="2">
    <source>
        <dbReference type="ARBA" id="ARBA00009638"/>
    </source>
</evidence>
<evidence type="ECO:0000256" key="8">
    <source>
        <dbReference type="ARBA" id="ARBA00023210"/>
    </source>
</evidence>
<comment type="caution">
    <text evidence="12">The sequence shown here is derived from an EMBL/GenBank/DDBJ whole genome shotgun (WGS) entry which is preliminary data.</text>
</comment>
<sequence length="193" mass="22270">MKINTAKYLKGITGTDPLLYDGKFQIAFMGRSNVGKSSLINSLVPQRSLARTSRSPGKTLRMDFFLVNNQFYFVDFPGYGFAKVPGKLHDKLRKMILWYLMYSDVKNRLVILIIDMKIGLTEYDKTILDILNEQRISYLLIANKSDKLKKQEREKQLKITQQDAGNAEIIIYSTKENYGRDQLLGRIFSGINR</sequence>
<dbReference type="NCBIfam" id="TIGR03598">
    <property type="entry name" value="GTPase_YsxC"/>
    <property type="match status" value="1"/>
</dbReference>
<comment type="function">
    <text evidence="10">Necessary for normal cell division and for the maintenance of normal septation.</text>
</comment>
<keyword evidence="9 10" id="KW-0131">Cell cycle</keyword>
<dbReference type="GO" id="GO:0046872">
    <property type="term" value="F:metal ion binding"/>
    <property type="evidence" value="ECO:0007669"/>
    <property type="project" value="UniProtKB-KW"/>
</dbReference>
<dbReference type="EMBL" id="MFJU01000011">
    <property type="protein sequence ID" value="OGG36829.1"/>
    <property type="molecule type" value="Genomic_DNA"/>
</dbReference>
<organism evidence="12 13">
    <name type="scientific">Candidatus Gottesmanbacteria bacterium RIFCSPLOWO2_01_FULL_42_22</name>
    <dbReference type="NCBI Taxonomy" id="1798391"/>
    <lineage>
        <taxon>Bacteria</taxon>
        <taxon>Candidatus Gottesmaniibacteriota</taxon>
    </lineage>
</organism>
<dbReference type="STRING" id="1798391.A2968_07240"/>
<dbReference type="PANTHER" id="PTHR11649:SF13">
    <property type="entry name" value="ENGB-TYPE G DOMAIN-CONTAINING PROTEIN"/>
    <property type="match status" value="1"/>
</dbReference>
<evidence type="ECO:0000259" key="11">
    <source>
        <dbReference type="PROSITE" id="PS51706"/>
    </source>
</evidence>
<dbReference type="Pfam" id="PF01926">
    <property type="entry name" value="MMR_HSR1"/>
    <property type="match status" value="1"/>
</dbReference>
<accession>A0A1F6BIR0</accession>
<evidence type="ECO:0000256" key="7">
    <source>
        <dbReference type="ARBA" id="ARBA00023134"/>
    </source>
</evidence>
<feature type="domain" description="EngB-type G" evidence="11">
    <location>
        <begin position="22"/>
        <end position="193"/>
    </location>
</feature>
<keyword evidence="7 10" id="KW-0342">GTP-binding</keyword>
<dbReference type="InterPro" id="IPR027417">
    <property type="entry name" value="P-loop_NTPase"/>
</dbReference>
<dbReference type="Proteomes" id="UP000176228">
    <property type="component" value="Unassembled WGS sequence"/>
</dbReference>
<comment type="cofactor">
    <cofactor evidence="1">
        <name>Mg(2+)</name>
        <dbReference type="ChEBI" id="CHEBI:18420"/>
    </cofactor>
</comment>
<dbReference type="CDD" id="cd01876">
    <property type="entry name" value="YihA_EngB"/>
    <property type="match status" value="1"/>
</dbReference>
<keyword evidence="3 10" id="KW-0132">Cell division</keyword>
<dbReference type="InterPro" id="IPR006073">
    <property type="entry name" value="GTP-bd"/>
</dbReference>